<dbReference type="SUPFAM" id="SSF53850">
    <property type="entry name" value="Periplasmic binding protein-like II"/>
    <property type="match status" value="1"/>
</dbReference>
<accession>A0ABS5ZC59</accession>
<evidence type="ECO:0008006" key="3">
    <source>
        <dbReference type="Google" id="ProtNLM"/>
    </source>
</evidence>
<dbReference type="EMBL" id="JAGSOY010000022">
    <property type="protein sequence ID" value="MBU2711639.1"/>
    <property type="molecule type" value="Genomic_DNA"/>
</dbReference>
<protein>
    <recommendedName>
        <fullName evidence="3">Solute-binding protein family 3/N-terminal domain-containing protein</fullName>
    </recommendedName>
</protein>
<organism evidence="1 2">
    <name type="scientific">Zooshikella harenae</name>
    <dbReference type="NCBI Taxonomy" id="2827238"/>
    <lineage>
        <taxon>Bacteria</taxon>
        <taxon>Pseudomonadati</taxon>
        <taxon>Pseudomonadota</taxon>
        <taxon>Gammaproteobacteria</taxon>
        <taxon>Oceanospirillales</taxon>
        <taxon>Zooshikellaceae</taxon>
        <taxon>Zooshikella</taxon>
    </lineage>
</organism>
<sequence length="109" mass="12458">MWAYFLPFDKDSKIPKRGVGTEKQLLNMLGLNRIQLIVGTDCQADYEIAQSSYQHLFEKVSYRPNNNVKLHIAISKKSLYLDKIQAFQNALTALIKEGAIKDISSSYFN</sequence>
<reference evidence="1 2" key="1">
    <citation type="submission" date="2021-04" db="EMBL/GenBank/DDBJ databases">
        <authorList>
            <person name="Pira H."/>
            <person name="Risdian C."/>
            <person name="Wink J."/>
        </authorList>
    </citation>
    <scope>NUCLEOTIDE SEQUENCE [LARGE SCALE GENOMIC DNA]</scope>
    <source>
        <strain evidence="1 2">WH53</strain>
    </source>
</reference>
<evidence type="ECO:0000313" key="1">
    <source>
        <dbReference type="EMBL" id="MBU2711639.1"/>
    </source>
</evidence>
<name>A0ABS5ZC59_9GAMM</name>
<gene>
    <name evidence="1" type="ORF">KCG35_11270</name>
</gene>
<proteinExistence type="predicted"/>
<comment type="caution">
    <text evidence="1">The sequence shown here is derived from an EMBL/GenBank/DDBJ whole genome shotgun (WGS) entry which is preliminary data.</text>
</comment>
<dbReference type="RefSeq" id="WP_215819794.1">
    <property type="nucleotide sequence ID" value="NZ_JAGSOY010000022.1"/>
</dbReference>
<evidence type="ECO:0000313" key="2">
    <source>
        <dbReference type="Proteomes" id="UP000690515"/>
    </source>
</evidence>
<keyword evidence="2" id="KW-1185">Reference proteome</keyword>
<dbReference type="Proteomes" id="UP000690515">
    <property type="component" value="Unassembled WGS sequence"/>
</dbReference>